<evidence type="ECO:0000313" key="4">
    <source>
        <dbReference type="EMBL" id="CAE31996.1"/>
    </source>
</evidence>
<dbReference type="EMBL" id="BX640441">
    <property type="protein sequence ID" value="CAE31996.1"/>
    <property type="molecule type" value="Genomic_DNA"/>
</dbReference>
<dbReference type="PANTHER" id="PTHR42877">
    <property type="entry name" value="L-ORNITHINE N(5)-MONOOXYGENASE-RELATED"/>
    <property type="match status" value="1"/>
</dbReference>
<dbReference type="SUPFAM" id="SSF51905">
    <property type="entry name" value="FAD/NAD(P)-binding domain"/>
    <property type="match status" value="2"/>
</dbReference>
<dbReference type="InterPro" id="IPR036188">
    <property type="entry name" value="FAD/NAD-bd_sf"/>
</dbReference>
<protein>
    <submittedName>
        <fullName evidence="4">Monoxygenase</fullName>
    </submittedName>
</protein>
<keyword evidence="2" id="KW-0274">FAD</keyword>
<evidence type="ECO:0000313" key="5">
    <source>
        <dbReference type="Proteomes" id="UP000001027"/>
    </source>
</evidence>
<dbReference type="InterPro" id="IPR051209">
    <property type="entry name" value="FAD-bind_Monooxygenase_sf"/>
</dbReference>
<dbReference type="GO" id="GO:0050660">
    <property type="term" value="F:flavin adenine dinucleotide binding"/>
    <property type="evidence" value="ECO:0007669"/>
    <property type="project" value="InterPro"/>
</dbReference>
<reference evidence="5" key="1">
    <citation type="journal article" date="2003" name="Nat. Genet.">
        <title>Comparative analysis of the genome sequences of Bordetella pertussis, Bordetella parapertussis and Bordetella bronchiseptica.</title>
        <authorList>
            <person name="Parkhill J."/>
            <person name="Sebaihia M."/>
            <person name="Preston A."/>
            <person name="Murphy L.D."/>
            <person name="Thomson N.R."/>
            <person name="Harris D.E."/>
            <person name="Holden M.T.G."/>
            <person name="Churcher C.M."/>
            <person name="Bentley S.D."/>
            <person name="Mungall K.L."/>
            <person name="Cerdeno-Tarraga A.-M."/>
            <person name="Temple L."/>
            <person name="James K.D."/>
            <person name="Harris B."/>
            <person name="Quail M.A."/>
            <person name="Achtman M."/>
            <person name="Atkin R."/>
            <person name="Baker S."/>
            <person name="Basham D."/>
            <person name="Bason N."/>
            <person name="Cherevach I."/>
            <person name="Chillingworth T."/>
            <person name="Collins M."/>
            <person name="Cronin A."/>
            <person name="Davis P."/>
            <person name="Doggett J."/>
            <person name="Feltwell T."/>
            <person name="Goble A."/>
            <person name="Hamlin N."/>
            <person name="Hauser H."/>
            <person name="Holroyd S."/>
            <person name="Jagels K."/>
            <person name="Leather S."/>
            <person name="Moule S."/>
            <person name="Norberczak H."/>
            <person name="O'Neil S."/>
            <person name="Ormond D."/>
            <person name="Price C."/>
            <person name="Rabbinowitsch E."/>
            <person name="Rutter S."/>
            <person name="Sanders M."/>
            <person name="Saunders D."/>
            <person name="Seeger K."/>
            <person name="Sharp S."/>
            <person name="Simmonds M."/>
            <person name="Skelton J."/>
            <person name="Squares R."/>
            <person name="Squares S."/>
            <person name="Stevens K."/>
            <person name="Unwin L."/>
            <person name="Whitehead S."/>
            <person name="Barrell B.G."/>
            <person name="Maskell D.J."/>
        </authorList>
    </citation>
    <scope>NUCLEOTIDE SEQUENCE [LARGE SCALE GENOMIC DNA]</scope>
    <source>
        <strain evidence="5">ATCC BAA-588 / NCTC 13252 / RB50</strain>
    </source>
</reference>
<dbReference type="GO" id="GO:0050661">
    <property type="term" value="F:NADP binding"/>
    <property type="evidence" value="ECO:0007669"/>
    <property type="project" value="InterPro"/>
</dbReference>
<dbReference type="Pfam" id="PF00743">
    <property type="entry name" value="FMO-like"/>
    <property type="match status" value="1"/>
</dbReference>
<dbReference type="GO" id="GO:0004499">
    <property type="term" value="F:N,N-dimethylaniline monooxygenase activity"/>
    <property type="evidence" value="ECO:0007669"/>
    <property type="project" value="InterPro"/>
</dbReference>
<accession>A0A0H3LL01</accession>
<evidence type="ECO:0000256" key="3">
    <source>
        <dbReference type="ARBA" id="ARBA00023002"/>
    </source>
</evidence>
<dbReference type="AlphaFoldDB" id="A0A0H3LL01"/>
<keyword evidence="3" id="KW-0560">Oxidoreductase</keyword>
<dbReference type="HOGENOM" id="CLU_006937_7_1_4"/>
<dbReference type="Gene3D" id="3.50.50.60">
    <property type="entry name" value="FAD/NAD(P)-binding domain"/>
    <property type="match status" value="2"/>
</dbReference>
<dbReference type="PANTHER" id="PTHR42877:SF4">
    <property type="entry name" value="FAD_NAD(P)-BINDING DOMAIN-CONTAINING PROTEIN-RELATED"/>
    <property type="match status" value="1"/>
</dbReference>
<dbReference type="Proteomes" id="UP000001027">
    <property type="component" value="Chromosome"/>
</dbReference>
<proteinExistence type="predicted"/>
<evidence type="ECO:0000256" key="2">
    <source>
        <dbReference type="ARBA" id="ARBA00022827"/>
    </source>
</evidence>
<dbReference type="eggNOG" id="COG2072">
    <property type="taxonomic scope" value="Bacteria"/>
</dbReference>
<evidence type="ECO:0000256" key="1">
    <source>
        <dbReference type="ARBA" id="ARBA00022630"/>
    </source>
</evidence>
<dbReference type="KEGG" id="bbr:BB1499"/>
<dbReference type="RefSeq" id="WP_010926172.1">
    <property type="nucleotide sequence ID" value="NC_002927.3"/>
</dbReference>
<organism evidence="4 5">
    <name type="scientific">Bordetella bronchiseptica (strain ATCC BAA-588 / NCTC 13252 / RB50)</name>
    <name type="common">Alcaligenes bronchisepticus</name>
    <dbReference type="NCBI Taxonomy" id="257310"/>
    <lineage>
        <taxon>Bacteria</taxon>
        <taxon>Pseudomonadati</taxon>
        <taxon>Pseudomonadota</taxon>
        <taxon>Betaproteobacteria</taxon>
        <taxon>Burkholderiales</taxon>
        <taxon>Alcaligenaceae</taxon>
        <taxon>Bordetella</taxon>
    </lineage>
</organism>
<name>A0A0H3LL01_BORBR</name>
<dbReference type="InterPro" id="IPR020946">
    <property type="entry name" value="Flavin_mOase-like"/>
</dbReference>
<sequence>MKEHDAAQGGTRTETEVLLIGTGFSGLGMAVALKREGRRDFIVLERAGDVGGTWRDNHYPGAACDIQSHLYSYSFRPNPRWSRVYAPQPEILQYLRDTARDEGILDHVRFGANVVRAAWDAAQAAWLVDTTAGRFKAQVLISAAGHLSDPSFPDIEGLASFRGAVFHSANWDHSYDLAGKRIGVIGTGASAIQIVPELARNAGQLTVFQRSAPYVIPRRDHVYSEAEKGLFARFPEAAQELRDELFWGNESRFPQRRQVPAFIEQVTAMALSHLRKQVPDEALRAQLTPHYAIGCKRVLISNDYYPALQQPNVALETAGIARIDEQGVVLKSGGRVDLDLLVVATGFEAAELPIAERIHGRQGRRLSDQWRAGGQAFACTAVSGFPNFFLMLGPNTGLGAGSMIFMVETQINYIKGAVAFIFEHGAIVDPDPDAQRDYVESIYRRSAGTVWLDGGCSSWYLHPQSGKLTTLWPDFMTQFRKENGTFSRQGYQVALRAPHAAEQA</sequence>
<keyword evidence="1" id="KW-0285">Flavoprotein</keyword>
<gene>
    <name evidence="4" type="ordered locus">BB1499</name>
</gene>